<dbReference type="InterPro" id="IPR050990">
    <property type="entry name" value="UPF0237/GcvR_regulator"/>
</dbReference>
<evidence type="ECO:0000256" key="1">
    <source>
        <dbReference type="HAMAP-Rule" id="MF_01054"/>
    </source>
</evidence>
<sequence length="89" mass="10055">MRAILTVLGEDKIGIVAGVSQKLQELNINILDITQTIMEQNFTMMMMVDLSEATVDISVAQARFNFLASELGVEIRLQREELFQAMHQL</sequence>
<organism evidence="3 4">
    <name type="scientific">Vagococcus silagei</name>
    <dbReference type="NCBI Taxonomy" id="2508885"/>
    <lineage>
        <taxon>Bacteria</taxon>
        <taxon>Bacillati</taxon>
        <taxon>Bacillota</taxon>
        <taxon>Bacilli</taxon>
        <taxon>Lactobacillales</taxon>
        <taxon>Enterococcaceae</taxon>
        <taxon>Vagococcus</taxon>
    </lineage>
</organism>
<dbReference type="InterPro" id="IPR045865">
    <property type="entry name" value="ACT-like_dom_sf"/>
</dbReference>
<dbReference type="PROSITE" id="PS51671">
    <property type="entry name" value="ACT"/>
    <property type="match status" value="1"/>
</dbReference>
<evidence type="ECO:0000313" key="4">
    <source>
        <dbReference type="Proteomes" id="UP000310506"/>
    </source>
</evidence>
<dbReference type="InterPro" id="IPR022986">
    <property type="entry name" value="UPF0237_ACT"/>
</dbReference>
<dbReference type="PANTHER" id="PTHR34875:SF6">
    <property type="entry name" value="UPF0237 PROTEIN MJ1558"/>
    <property type="match status" value="1"/>
</dbReference>
<feature type="domain" description="ACT" evidence="2">
    <location>
        <begin position="4"/>
        <end position="82"/>
    </location>
</feature>
<name>A0A4S3B5A5_9ENTE</name>
<dbReference type="SUPFAM" id="SSF55021">
    <property type="entry name" value="ACT-like"/>
    <property type="match status" value="1"/>
</dbReference>
<dbReference type="InterPro" id="IPR002912">
    <property type="entry name" value="ACT_dom"/>
</dbReference>
<keyword evidence="4" id="KW-1185">Reference proteome</keyword>
<dbReference type="OrthoDB" id="9803078at2"/>
<dbReference type="NCBIfam" id="NF001220">
    <property type="entry name" value="PRK00194.1"/>
    <property type="match status" value="1"/>
</dbReference>
<dbReference type="Pfam" id="PF13740">
    <property type="entry name" value="ACT_6"/>
    <property type="match status" value="1"/>
</dbReference>
<dbReference type="RefSeq" id="WP_136135677.1">
    <property type="nucleotide sequence ID" value="NZ_SDGV01000001.1"/>
</dbReference>
<dbReference type="PANTHER" id="PTHR34875">
    <property type="entry name" value="UPF0237 PROTEIN MJ1558"/>
    <property type="match status" value="1"/>
</dbReference>
<comment type="similarity">
    <text evidence="1">Belongs to the UPF0237 family.</text>
</comment>
<gene>
    <name evidence="3" type="ORF">ESZ54_00305</name>
</gene>
<comment type="caution">
    <text evidence="3">The sequence shown here is derived from an EMBL/GenBank/DDBJ whole genome shotgun (WGS) entry which is preliminary data.</text>
</comment>
<dbReference type="CDD" id="cd04872">
    <property type="entry name" value="ACT_1ZPV"/>
    <property type="match status" value="1"/>
</dbReference>
<evidence type="ECO:0000313" key="3">
    <source>
        <dbReference type="EMBL" id="THB62291.1"/>
    </source>
</evidence>
<dbReference type="HAMAP" id="MF_01054">
    <property type="entry name" value="UPF0237"/>
    <property type="match status" value="1"/>
</dbReference>
<dbReference type="Proteomes" id="UP000310506">
    <property type="component" value="Unassembled WGS sequence"/>
</dbReference>
<dbReference type="EMBL" id="SDGV01000001">
    <property type="protein sequence ID" value="THB62291.1"/>
    <property type="molecule type" value="Genomic_DNA"/>
</dbReference>
<proteinExistence type="inferred from homology"/>
<evidence type="ECO:0000259" key="2">
    <source>
        <dbReference type="PROSITE" id="PS51671"/>
    </source>
</evidence>
<dbReference type="AlphaFoldDB" id="A0A4S3B5A5"/>
<accession>A0A4S3B5A5</accession>
<dbReference type="Gene3D" id="3.30.70.260">
    <property type="match status" value="1"/>
</dbReference>
<protein>
    <recommendedName>
        <fullName evidence="1">UPF0237 protein ESZ54_00305</fullName>
    </recommendedName>
</protein>
<reference evidence="3 4" key="1">
    <citation type="submission" date="2019-01" db="EMBL/GenBank/DDBJ databases">
        <title>Vagococcus silagei sp. nov. isolated from brewer's grain.</title>
        <authorList>
            <person name="Guu J.-R."/>
        </authorList>
    </citation>
    <scope>NUCLEOTIDE SEQUENCE [LARGE SCALE GENOMIC DNA]</scope>
    <source>
        <strain evidence="3 4">2B-2</strain>
    </source>
</reference>